<feature type="region of interest" description="Disordered" evidence="5">
    <location>
        <begin position="364"/>
        <end position="420"/>
    </location>
</feature>
<evidence type="ECO:0000256" key="1">
    <source>
        <dbReference type="ARBA" id="ARBA00021125"/>
    </source>
</evidence>
<dbReference type="AlphaFoldDB" id="A0A9Q1HAL3"/>
<keyword evidence="7" id="KW-1185">Reference proteome</keyword>
<proteinExistence type="predicted"/>
<name>A0A9Q1HAL3_HOLLE</name>
<dbReference type="Pfam" id="PF00400">
    <property type="entry name" value="WD40"/>
    <property type="match status" value="2"/>
</dbReference>
<dbReference type="PROSITE" id="PS50082">
    <property type="entry name" value="WD_REPEATS_2"/>
    <property type="match status" value="2"/>
</dbReference>
<feature type="repeat" description="WD" evidence="4">
    <location>
        <begin position="317"/>
        <end position="348"/>
    </location>
</feature>
<dbReference type="Proteomes" id="UP001152320">
    <property type="component" value="Chromosome 5"/>
</dbReference>
<protein>
    <recommendedName>
        <fullName evidence="1">WD repeat-containing protein 89</fullName>
    </recommendedName>
</protein>
<dbReference type="Gene3D" id="2.130.10.10">
    <property type="entry name" value="YVTN repeat-like/Quinoprotein amine dehydrogenase"/>
    <property type="match status" value="2"/>
</dbReference>
<feature type="compositionally biased region" description="Basic residues" evidence="5">
    <location>
        <begin position="393"/>
        <end position="409"/>
    </location>
</feature>
<dbReference type="InterPro" id="IPR015943">
    <property type="entry name" value="WD40/YVTN_repeat-like_dom_sf"/>
</dbReference>
<organism evidence="6 7">
    <name type="scientific">Holothuria leucospilota</name>
    <name type="common">Black long sea cucumber</name>
    <name type="synonym">Mertensiothuria leucospilota</name>
    <dbReference type="NCBI Taxonomy" id="206669"/>
    <lineage>
        <taxon>Eukaryota</taxon>
        <taxon>Metazoa</taxon>
        <taxon>Echinodermata</taxon>
        <taxon>Eleutherozoa</taxon>
        <taxon>Echinozoa</taxon>
        <taxon>Holothuroidea</taxon>
        <taxon>Aspidochirotacea</taxon>
        <taxon>Aspidochirotida</taxon>
        <taxon>Holothuriidae</taxon>
        <taxon>Holothuria</taxon>
    </lineage>
</organism>
<dbReference type="PANTHER" id="PTHR22889">
    <property type="entry name" value="WD REPEAT-CONTAINING PROTEIN 89"/>
    <property type="match status" value="1"/>
</dbReference>
<dbReference type="InterPro" id="IPR001680">
    <property type="entry name" value="WD40_rpt"/>
</dbReference>
<feature type="compositionally biased region" description="Gly residues" evidence="5">
    <location>
        <begin position="410"/>
        <end position="420"/>
    </location>
</feature>
<feature type="repeat" description="WD" evidence="4">
    <location>
        <begin position="70"/>
        <end position="106"/>
    </location>
</feature>
<dbReference type="PANTHER" id="PTHR22889:SF0">
    <property type="entry name" value="WD REPEAT-CONTAINING PROTEIN 89"/>
    <property type="match status" value="1"/>
</dbReference>
<evidence type="ECO:0000256" key="5">
    <source>
        <dbReference type="SAM" id="MobiDB-lite"/>
    </source>
</evidence>
<evidence type="ECO:0000256" key="2">
    <source>
        <dbReference type="ARBA" id="ARBA00022574"/>
    </source>
</evidence>
<keyword evidence="3" id="KW-0677">Repeat</keyword>
<evidence type="ECO:0000313" key="7">
    <source>
        <dbReference type="Proteomes" id="UP001152320"/>
    </source>
</evidence>
<dbReference type="PROSITE" id="PS50294">
    <property type="entry name" value="WD_REPEATS_REGION"/>
    <property type="match status" value="2"/>
</dbReference>
<dbReference type="SMART" id="SM00320">
    <property type="entry name" value="WD40"/>
    <property type="match status" value="5"/>
</dbReference>
<evidence type="ECO:0000256" key="3">
    <source>
        <dbReference type="ARBA" id="ARBA00022737"/>
    </source>
</evidence>
<evidence type="ECO:0000313" key="6">
    <source>
        <dbReference type="EMBL" id="KAJ8042102.1"/>
    </source>
</evidence>
<dbReference type="InterPro" id="IPR039328">
    <property type="entry name" value="WDR89"/>
</dbReference>
<feature type="compositionally biased region" description="Basic and acidic residues" evidence="5">
    <location>
        <begin position="366"/>
        <end position="375"/>
    </location>
</feature>
<sequence length="420" mass="46551">MSSNLFSPVTKLHLSNLSSIAPPESELYVLEMDVQRRASPHGPEPMIAAACSDHSLRFFTRDKVNLVGSMMGHKNRITGVKFAKKNPSLCFTSSLDGTIRCWDTRTKGFKPPQIFTGYEGCAFTSFDVNCDDDVVCAGTELVEEDAYLMFWDVRSTNLLGAYKESHSDDITQNNPFQVRQVQFHPAKADSLATGSTDGLVCVFDIGKNNEQEALITTLNSESTVQRIGWCGSNNEYLYCLTDVFSIMVWDAVESSTLIKFTNIRESLKEDDCKVDYLVDCFYHTSLKSLLILGGTEAGEVSLLSAGRDRLHAIHTLPGAHSGVVRCLNWDSQNEVLVTGGEDSVVSVWRKSALDNPILLSEEELEDLKSGRDPVTKENNPPPPPTAMDSPKMMKPRVPRSKFQRGRKPYGRGGGGSQFRR</sequence>
<dbReference type="InterPro" id="IPR036322">
    <property type="entry name" value="WD40_repeat_dom_sf"/>
</dbReference>
<dbReference type="SUPFAM" id="SSF50978">
    <property type="entry name" value="WD40 repeat-like"/>
    <property type="match status" value="1"/>
</dbReference>
<gene>
    <name evidence="6" type="ORF">HOLleu_13090</name>
</gene>
<dbReference type="EMBL" id="JAIZAY010000005">
    <property type="protein sequence ID" value="KAJ8042102.1"/>
    <property type="molecule type" value="Genomic_DNA"/>
</dbReference>
<evidence type="ECO:0000256" key="4">
    <source>
        <dbReference type="PROSITE-ProRule" id="PRU00221"/>
    </source>
</evidence>
<keyword evidence="2 4" id="KW-0853">WD repeat</keyword>
<comment type="caution">
    <text evidence="6">The sequence shown here is derived from an EMBL/GenBank/DDBJ whole genome shotgun (WGS) entry which is preliminary data.</text>
</comment>
<accession>A0A9Q1HAL3</accession>
<reference evidence="6" key="1">
    <citation type="submission" date="2021-10" db="EMBL/GenBank/DDBJ databases">
        <title>Tropical sea cucumber genome reveals ecological adaptation and Cuvierian tubules defense mechanism.</title>
        <authorList>
            <person name="Chen T."/>
        </authorList>
    </citation>
    <scope>NUCLEOTIDE SEQUENCE</scope>
    <source>
        <strain evidence="6">Nanhai2018</strain>
        <tissue evidence="6">Muscle</tissue>
    </source>
</reference>
<dbReference type="OrthoDB" id="25131at2759"/>